<sequence length="183" mass="22095">MKYLITLKTATNRFQTDEKNLLRKTRRLESFVRLEPVDLKKRIEEYVEREDYNSHLVATEEEQSESRAHRLFALVKSRLFEEPSHLLASQKVDRLLLYFFKKGHNNETRDEDKLVMTVEEWVLRRKEEECMFMSWEVREKREIYVKEMKWGCINGEERDYVVEELGNDFVTVLIDELILGLSL</sequence>
<gene>
    <name evidence="1" type="ORF">DARMORV10_C03P84550.1</name>
</gene>
<organism evidence="1">
    <name type="scientific">Brassica napus</name>
    <name type="common">Rape</name>
    <dbReference type="NCBI Taxonomy" id="3708"/>
    <lineage>
        <taxon>Eukaryota</taxon>
        <taxon>Viridiplantae</taxon>
        <taxon>Streptophyta</taxon>
        <taxon>Embryophyta</taxon>
        <taxon>Tracheophyta</taxon>
        <taxon>Spermatophyta</taxon>
        <taxon>Magnoliopsida</taxon>
        <taxon>eudicotyledons</taxon>
        <taxon>Gunneridae</taxon>
        <taxon>Pentapetalae</taxon>
        <taxon>rosids</taxon>
        <taxon>malvids</taxon>
        <taxon>Brassicales</taxon>
        <taxon>Brassicaceae</taxon>
        <taxon>Brassiceae</taxon>
        <taxon>Brassica</taxon>
    </lineage>
</organism>
<protein>
    <submittedName>
        <fullName evidence="1">(rape) hypothetical protein</fullName>
    </submittedName>
</protein>
<proteinExistence type="predicted"/>
<dbReference type="AlphaFoldDB" id="A0A816ITS8"/>
<name>A0A816ITS8_BRANA</name>
<dbReference type="PANTHER" id="PTHR33623">
    <property type="entry name" value="OS04G0572500 PROTEIN"/>
    <property type="match status" value="1"/>
</dbReference>
<reference evidence="1" key="1">
    <citation type="submission" date="2021-01" db="EMBL/GenBank/DDBJ databases">
        <authorList>
            <consortium name="Genoscope - CEA"/>
            <person name="William W."/>
        </authorList>
    </citation>
    <scope>NUCLEOTIDE SEQUENCE</scope>
</reference>
<evidence type="ECO:0000313" key="1">
    <source>
        <dbReference type="EMBL" id="CAF1711271.1"/>
    </source>
</evidence>
<dbReference type="Proteomes" id="UP001295469">
    <property type="component" value="Chromosome C03"/>
</dbReference>
<dbReference type="EMBL" id="HG994367">
    <property type="protein sequence ID" value="CAF1711271.1"/>
    <property type="molecule type" value="Genomic_DNA"/>
</dbReference>
<dbReference type="PANTHER" id="PTHR33623:SF4">
    <property type="entry name" value="DUF4378 DOMAIN-CONTAINING PROTEIN"/>
    <property type="match status" value="1"/>
</dbReference>
<accession>A0A816ITS8</accession>